<dbReference type="InterPro" id="IPR018730">
    <property type="entry name" value="DUF2273"/>
</dbReference>
<keyword evidence="1" id="KW-1133">Transmembrane helix</keyword>
<evidence type="ECO:0000256" key="1">
    <source>
        <dbReference type="SAM" id="Phobius"/>
    </source>
</evidence>
<evidence type="ECO:0000313" key="3">
    <source>
        <dbReference type="Proteomes" id="UP000075737"/>
    </source>
</evidence>
<keyword evidence="1" id="KW-0812">Transmembrane</keyword>
<organism evidence="2 3">
    <name type="scientific">Thermovenabulum gondwanense</name>
    <dbReference type="NCBI Taxonomy" id="520767"/>
    <lineage>
        <taxon>Bacteria</taxon>
        <taxon>Bacillati</taxon>
        <taxon>Bacillota</taxon>
        <taxon>Clostridia</taxon>
        <taxon>Thermosediminibacterales</taxon>
        <taxon>Thermosediminibacteraceae</taxon>
        <taxon>Thermovenabulum</taxon>
    </lineage>
</organism>
<reference evidence="2 3" key="1">
    <citation type="submission" date="2015-12" db="EMBL/GenBank/DDBJ databases">
        <title>Draft genome of Thermovenabulum gondwanense isolated from a red thermophilic microbial mat colonisisng an outflow channel of a bore well.</title>
        <authorList>
            <person name="Patel B.K."/>
        </authorList>
    </citation>
    <scope>NUCLEOTIDE SEQUENCE [LARGE SCALE GENOMIC DNA]</scope>
    <source>
        <strain evidence="2 3">R270</strain>
    </source>
</reference>
<proteinExistence type="predicted"/>
<keyword evidence="1" id="KW-0472">Membrane</keyword>
<evidence type="ECO:0008006" key="4">
    <source>
        <dbReference type="Google" id="ProtNLM"/>
    </source>
</evidence>
<feature type="transmembrane region" description="Helical" evidence="1">
    <location>
        <begin position="20"/>
        <end position="50"/>
    </location>
</feature>
<keyword evidence="3" id="KW-1185">Reference proteome</keyword>
<sequence length="71" mass="8329">MNFFYELWEYHKGKITGVILGFIVGLLIIIFGFFKALFLIFCCAVGYFIGKAIDRNIPLREFINKFLPPYK</sequence>
<evidence type="ECO:0000313" key="2">
    <source>
        <dbReference type="EMBL" id="KYO65817.1"/>
    </source>
</evidence>
<name>A0A162MGS6_9FIRM</name>
<accession>A0A162MGS6</accession>
<comment type="caution">
    <text evidence="2">The sequence shown here is derived from an EMBL/GenBank/DDBJ whole genome shotgun (WGS) entry which is preliminary data.</text>
</comment>
<dbReference type="OrthoDB" id="1727295at2"/>
<protein>
    <recommendedName>
        <fullName evidence="4">Small integral membrane protein</fullName>
    </recommendedName>
</protein>
<dbReference type="Proteomes" id="UP000075737">
    <property type="component" value="Unassembled WGS sequence"/>
</dbReference>
<dbReference type="STRING" id="520767.ATZ99_14550"/>
<dbReference type="AlphaFoldDB" id="A0A162MGS6"/>
<gene>
    <name evidence="2" type="ORF">ATZ99_14550</name>
</gene>
<dbReference type="Pfam" id="PF10031">
    <property type="entry name" value="DUF2273"/>
    <property type="match status" value="1"/>
</dbReference>
<dbReference type="EMBL" id="LOHZ01000032">
    <property type="protein sequence ID" value="KYO65817.1"/>
    <property type="molecule type" value="Genomic_DNA"/>
</dbReference>
<dbReference type="RefSeq" id="WP_068748574.1">
    <property type="nucleotide sequence ID" value="NZ_LOHZ01000032.1"/>
</dbReference>